<feature type="coiled-coil region" evidence="1">
    <location>
        <begin position="260"/>
        <end position="375"/>
    </location>
</feature>
<keyword evidence="2" id="KW-0812">Transmembrane</keyword>
<dbReference type="GO" id="GO:0005886">
    <property type="term" value="C:plasma membrane"/>
    <property type="evidence" value="ECO:0007669"/>
    <property type="project" value="TreeGrafter"/>
</dbReference>
<dbReference type="Gene3D" id="3.30.70.1320">
    <property type="entry name" value="Multidrug efflux transporter AcrB pore domain like"/>
    <property type="match status" value="2"/>
</dbReference>
<keyword evidence="1" id="KW-0175">Coiled coil</keyword>
<dbReference type="PANTHER" id="PTHR32063">
    <property type="match status" value="1"/>
</dbReference>
<dbReference type="SUPFAM" id="SSF82714">
    <property type="entry name" value="Multidrug efflux transporter AcrB TolC docking domain, DN and DC subdomains"/>
    <property type="match status" value="2"/>
</dbReference>
<comment type="caution">
    <text evidence="3">The sequence shown here is derived from an EMBL/GenBank/DDBJ whole genome shotgun (WGS) entry which is preliminary data.</text>
</comment>
<feature type="transmembrane region" description="Helical" evidence="2">
    <location>
        <begin position="828"/>
        <end position="846"/>
    </location>
</feature>
<reference evidence="3" key="1">
    <citation type="submission" date="2020-12" db="EMBL/GenBank/DDBJ databases">
        <title>M. sibirica DSM 26468T genome.</title>
        <authorList>
            <person name="Thieme N."/>
            <person name="Rettenmaier R."/>
            <person name="Zverlov V."/>
            <person name="Liebl W."/>
        </authorList>
    </citation>
    <scope>NUCLEOTIDE SEQUENCE</scope>
    <source>
        <strain evidence="3">DSM 26468</strain>
    </source>
</reference>
<accession>A0A8J7H4Q9</accession>
<feature type="transmembrane region" description="Helical" evidence="2">
    <location>
        <begin position="694"/>
        <end position="719"/>
    </location>
</feature>
<feature type="transmembrane region" description="Helical" evidence="2">
    <location>
        <begin position="668"/>
        <end position="688"/>
    </location>
</feature>
<name>A0A8J7H4Q9_9FIRM</name>
<dbReference type="Pfam" id="PF00873">
    <property type="entry name" value="ACR_tran"/>
    <property type="match status" value="2"/>
</dbReference>
<dbReference type="InterPro" id="IPR027463">
    <property type="entry name" value="AcrB_DN_DC_subdom"/>
</dbReference>
<dbReference type="InterPro" id="IPR001036">
    <property type="entry name" value="Acrflvin-R"/>
</dbReference>
<dbReference type="RefSeq" id="WP_197659826.1">
    <property type="nucleotide sequence ID" value="NZ_JAEAGR010000001.1"/>
</dbReference>
<keyword evidence="2" id="KW-0472">Membrane</keyword>
<feature type="transmembrane region" description="Helical" evidence="2">
    <location>
        <begin position="642"/>
        <end position="661"/>
    </location>
</feature>
<evidence type="ECO:0000256" key="1">
    <source>
        <dbReference type="SAM" id="Coils"/>
    </source>
</evidence>
<dbReference type="SUPFAM" id="SSF82866">
    <property type="entry name" value="Multidrug efflux transporter AcrB transmembrane domain"/>
    <property type="match status" value="2"/>
</dbReference>
<dbReference type="PANTHER" id="PTHR32063:SF0">
    <property type="entry name" value="SWARMING MOTILITY PROTEIN SWRC"/>
    <property type="match status" value="1"/>
</dbReference>
<dbReference type="Gene3D" id="3.30.2090.10">
    <property type="entry name" value="Multidrug efflux transporter AcrB TolC docking domain, DN and DC subdomains"/>
    <property type="match status" value="3"/>
</dbReference>
<dbReference type="Gene3D" id="3.30.70.1440">
    <property type="entry name" value="Multidrug efflux transporter AcrB pore domain"/>
    <property type="match status" value="1"/>
</dbReference>
<protein>
    <submittedName>
        <fullName evidence="3">Efflux RND transporter permease subunit</fullName>
    </submittedName>
</protein>
<dbReference type="GO" id="GO:0042910">
    <property type="term" value="F:xenobiotic transmembrane transporter activity"/>
    <property type="evidence" value="ECO:0007669"/>
    <property type="project" value="TreeGrafter"/>
</dbReference>
<organism evidence="3 4">
    <name type="scientific">Mobilitalea sibirica</name>
    <dbReference type="NCBI Taxonomy" id="1462919"/>
    <lineage>
        <taxon>Bacteria</taxon>
        <taxon>Bacillati</taxon>
        <taxon>Bacillota</taxon>
        <taxon>Clostridia</taxon>
        <taxon>Lachnospirales</taxon>
        <taxon>Lachnospiraceae</taxon>
        <taxon>Mobilitalea</taxon>
    </lineage>
</organism>
<feature type="transmembrane region" description="Helical" evidence="2">
    <location>
        <begin position="739"/>
        <end position="759"/>
    </location>
</feature>
<feature type="coiled-coil region" evidence="1">
    <location>
        <begin position="200"/>
        <end position="227"/>
    </location>
</feature>
<feature type="transmembrane region" description="Helical" evidence="2">
    <location>
        <begin position="1190"/>
        <end position="1210"/>
    </location>
</feature>
<proteinExistence type="predicted"/>
<evidence type="ECO:0000313" key="3">
    <source>
        <dbReference type="EMBL" id="MBH1939616.1"/>
    </source>
</evidence>
<dbReference type="SUPFAM" id="SSF82693">
    <property type="entry name" value="Multidrug efflux transporter AcrB pore domain, PN1, PN2, PC1 and PC2 subdomains"/>
    <property type="match status" value="2"/>
</dbReference>
<sequence>MLSRISVRKPYTVLVGIVLAIVLGVVSFTNMTADLLPSINLPYAIVITTYPGASPEEVEMVVTKPVESSMATISNISNIRSTSSQNMSLVICEYEQTANMDSVTIEMRESLDQIRSYWPEEVGNSIIMKLNPDMLPIMVASIGQTGLDSAQLTEFVKNSITPEIESIEGVASVSANGEVEETIHIIIEQDKIDAVNVQIRDALDKSFAEAQDKLEKAQEELIQGREQFEEGKLSTNEQLSSAKSKLNDNQLEMLKGELEIEKQLKELEAKEADLIAGEQELTSKEQELLTGEQELIRKEHELELAKQQLNEVKQGLEKLNSSKSELELAMEDASLRISEIETMGDQAPHELKTQLETLKQQVSALQEQLIQIEQQIAVIDMTPEEVERKLLEVYAGFLEIENAKTEIAAGKESLNSTKTELLAGKEQISQGKAALISAKNDIQSGKSTVNEALEELSKNEFLAAIEMSSAAYKIDSGEKELEKSLASFEETKETAYEKANLENIITSDMIKGILAAQNFTMPAGYVTEEGVEYLIRVGDKIRDLDNLNNLILMDMKIEGVEPVKLSDVAQVATMDNSGEIYSVINGTPGLILQIQKQTGYSTGEVSDRINEKFEQLMVRYEGLNILPLMDQGIYIDLVVNSVVQNMIFGGILAIFILFLFLKDIKPTFVVACSIPISIMTAVALMYFSGITLNVISLSGLALGVGMLVDNSIVVIENIYRLRNEGLSAKKAAVEGAKQVSGAIIASTLTTVCVFLPIVFTEGITRQLFVDMGLTIGYSLLASLVIALTLVPMMGAGLLRNTTEKQNKTFDRIAMLYSKLLKRTLRIKPVVILVTIIMLVLSIVGAISNGTSFMPPMESTQVSISLETEKGTPLDETANISNEVITRIMEIEDVEAVGAMAGGGTRSMLGMGGGSSTNSVSMFLVLKEDKKLSGLELEELILDKTKDLKAEIIVETNSMDMSAMGGSGIQVQIKGKELDKLQEIAVDIADIVTNVDGTVNVSDGMEETTPELRVIVNKEKASAYNLTVAQVFQELNKKLRETTSATTIATATKDYDVFVKSQEDETLTREDLEAVTITVKEMDGSEDEILLSEIAEFIDAKSPASIHRTSQQRYITVSAEVDKKYNIGLVGNEIEKLVNQYELPEGYSFTMSGENESTNEALEQVSLMLLLAVIFMYLIMVAQFQSLLSPFIIMFTLPLAFTGGFLGLFLTGNEVSVIAMIGFVMLSGIIVNNGIVLVDYINQLRRAGMDKKEAIVEAGRTRLRPIIMTAFTTILGLSTLAIGFGMGADMIQPMAIVAIGGLIYGTLLTLFLVPCIYDIFHRSKSMVEEEI</sequence>
<gene>
    <name evidence="3" type="ORF">I5677_01755</name>
</gene>
<dbReference type="Proteomes" id="UP000623269">
    <property type="component" value="Unassembled WGS sequence"/>
</dbReference>
<dbReference type="Gene3D" id="3.30.70.1430">
    <property type="entry name" value="Multidrug efflux transporter AcrB pore domain"/>
    <property type="match status" value="2"/>
</dbReference>
<feature type="transmembrane region" description="Helical" evidence="2">
    <location>
        <begin position="12"/>
        <end position="33"/>
    </location>
</feature>
<dbReference type="EMBL" id="JAEAGR010000001">
    <property type="protein sequence ID" value="MBH1939616.1"/>
    <property type="molecule type" value="Genomic_DNA"/>
</dbReference>
<keyword evidence="4" id="KW-1185">Reference proteome</keyword>
<feature type="transmembrane region" description="Helical" evidence="2">
    <location>
        <begin position="1293"/>
        <end position="1316"/>
    </location>
</feature>
<feature type="transmembrane region" description="Helical" evidence="2">
    <location>
        <begin position="1262"/>
        <end position="1287"/>
    </location>
</feature>
<evidence type="ECO:0000313" key="4">
    <source>
        <dbReference type="Proteomes" id="UP000623269"/>
    </source>
</evidence>
<keyword evidence="2" id="KW-1133">Transmembrane helix</keyword>
<dbReference type="Gene3D" id="1.20.1640.10">
    <property type="entry name" value="Multidrug efflux transporter AcrB transmembrane domain"/>
    <property type="match status" value="3"/>
</dbReference>
<evidence type="ECO:0000256" key="2">
    <source>
        <dbReference type="SAM" id="Phobius"/>
    </source>
</evidence>
<feature type="transmembrane region" description="Helical" evidence="2">
    <location>
        <begin position="1216"/>
        <end position="1241"/>
    </location>
</feature>
<feature type="transmembrane region" description="Helical" evidence="2">
    <location>
        <begin position="1164"/>
        <end position="1183"/>
    </location>
</feature>
<feature type="transmembrane region" description="Helical" evidence="2">
    <location>
        <begin position="779"/>
        <end position="798"/>
    </location>
</feature>